<feature type="region of interest" description="Disordered" evidence="1">
    <location>
        <begin position="1"/>
        <end position="31"/>
    </location>
</feature>
<protein>
    <submittedName>
        <fullName evidence="3">Uncharacterized protein</fullName>
    </submittedName>
</protein>
<evidence type="ECO:0000313" key="3">
    <source>
        <dbReference type="WBParaSite" id="TREG1_59140.1"/>
    </source>
</evidence>
<dbReference type="PANTHER" id="PTHR21567">
    <property type="entry name" value="CLASP"/>
    <property type="match status" value="1"/>
</dbReference>
<dbReference type="InterPro" id="IPR011989">
    <property type="entry name" value="ARM-like"/>
</dbReference>
<accession>A0AA85K0W4</accession>
<dbReference type="GO" id="GO:0000226">
    <property type="term" value="P:microtubule cytoskeleton organization"/>
    <property type="evidence" value="ECO:0007669"/>
    <property type="project" value="TreeGrafter"/>
</dbReference>
<dbReference type="GO" id="GO:0005881">
    <property type="term" value="C:cytoplasmic microtubule"/>
    <property type="evidence" value="ECO:0007669"/>
    <property type="project" value="TreeGrafter"/>
</dbReference>
<feature type="compositionally biased region" description="Low complexity" evidence="1">
    <location>
        <begin position="1"/>
        <end position="11"/>
    </location>
</feature>
<dbReference type="Gene3D" id="1.25.10.10">
    <property type="entry name" value="Leucine-rich Repeat Variant"/>
    <property type="match status" value="1"/>
</dbReference>
<evidence type="ECO:0000313" key="2">
    <source>
        <dbReference type="Proteomes" id="UP000050795"/>
    </source>
</evidence>
<keyword evidence="2" id="KW-1185">Reference proteome</keyword>
<dbReference type="WBParaSite" id="TREG1_59140.1">
    <property type="protein sequence ID" value="TREG1_59140.1"/>
    <property type="gene ID" value="TREG1_59140"/>
</dbReference>
<proteinExistence type="predicted"/>
<reference evidence="3" key="2">
    <citation type="submission" date="2023-11" db="UniProtKB">
        <authorList>
            <consortium name="WormBaseParasite"/>
        </authorList>
    </citation>
    <scope>IDENTIFICATION</scope>
</reference>
<sequence>MNLSNRGSNPRGSGGAVGVGSNGANGSNTSSTAALGRLSSWSSTGNLNASASASASSSALSASNSVFLGGFMERLIAALSQFLTDGNQETRYYGRRLLSTLMQHPDFERTAHRQLSGQSLRALKEAIDQIHQKGVGDLPPSASSSAGVRRRGFSPATRSRGPSAGGNISKV</sequence>
<name>A0AA85K0W4_TRIRE</name>
<dbReference type="GO" id="GO:0008017">
    <property type="term" value="F:microtubule binding"/>
    <property type="evidence" value="ECO:0007669"/>
    <property type="project" value="TreeGrafter"/>
</dbReference>
<organism evidence="2 3">
    <name type="scientific">Trichobilharzia regenti</name>
    <name type="common">Nasal bird schistosome</name>
    <dbReference type="NCBI Taxonomy" id="157069"/>
    <lineage>
        <taxon>Eukaryota</taxon>
        <taxon>Metazoa</taxon>
        <taxon>Spiralia</taxon>
        <taxon>Lophotrochozoa</taxon>
        <taxon>Platyhelminthes</taxon>
        <taxon>Trematoda</taxon>
        <taxon>Digenea</taxon>
        <taxon>Strigeidida</taxon>
        <taxon>Schistosomatoidea</taxon>
        <taxon>Schistosomatidae</taxon>
        <taxon>Trichobilharzia</taxon>
    </lineage>
</organism>
<dbReference type="PANTHER" id="PTHR21567:SF87">
    <property type="entry name" value="CRESCERIN-LIKE PROTEIN CHE-12"/>
    <property type="match status" value="1"/>
</dbReference>
<dbReference type="AlphaFoldDB" id="A0AA85K0W4"/>
<evidence type="ECO:0000256" key="1">
    <source>
        <dbReference type="SAM" id="MobiDB-lite"/>
    </source>
</evidence>
<feature type="compositionally biased region" description="Gly residues" evidence="1">
    <location>
        <begin position="12"/>
        <end position="23"/>
    </location>
</feature>
<dbReference type="Proteomes" id="UP000050795">
    <property type="component" value="Unassembled WGS sequence"/>
</dbReference>
<reference evidence="2" key="1">
    <citation type="submission" date="2022-06" db="EMBL/GenBank/DDBJ databases">
        <authorList>
            <person name="Berger JAMES D."/>
            <person name="Berger JAMES D."/>
        </authorList>
    </citation>
    <scope>NUCLEOTIDE SEQUENCE [LARGE SCALE GENOMIC DNA]</scope>
</reference>
<feature type="region of interest" description="Disordered" evidence="1">
    <location>
        <begin position="133"/>
        <end position="171"/>
    </location>
</feature>